<name>A0ABV9B6T7_9ACTN</name>
<accession>A0ABV9B6T7</accession>
<evidence type="ECO:0000313" key="1">
    <source>
        <dbReference type="EMBL" id="MFC4507817.1"/>
    </source>
</evidence>
<keyword evidence="2" id="KW-1185">Reference proteome</keyword>
<dbReference type="Proteomes" id="UP001595839">
    <property type="component" value="Unassembled WGS sequence"/>
</dbReference>
<sequence>MTYTTVDPPLVTEGDLTVRYDETRSPLPRHPRLRRCCRWIRSGVA</sequence>
<evidence type="ECO:0000313" key="2">
    <source>
        <dbReference type="Proteomes" id="UP001595839"/>
    </source>
</evidence>
<gene>
    <name evidence="1" type="ORF">ACFPIH_51905</name>
</gene>
<reference evidence="2" key="1">
    <citation type="journal article" date="2019" name="Int. J. Syst. Evol. Microbiol.">
        <title>The Global Catalogue of Microorganisms (GCM) 10K type strain sequencing project: providing services to taxonomists for standard genome sequencing and annotation.</title>
        <authorList>
            <consortium name="The Broad Institute Genomics Platform"/>
            <consortium name="The Broad Institute Genome Sequencing Center for Infectious Disease"/>
            <person name="Wu L."/>
            <person name="Ma J."/>
        </authorList>
    </citation>
    <scope>NUCLEOTIDE SEQUENCE [LARGE SCALE GENOMIC DNA]</scope>
    <source>
        <strain evidence="2">CGMCC 4.7177</strain>
    </source>
</reference>
<protein>
    <submittedName>
        <fullName evidence="1">Uncharacterized protein</fullName>
    </submittedName>
</protein>
<dbReference type="EMBL" id="JBHSFK010000061">
    <property type="protein sequence ID" value="MFC4507817.1"/>
    <property type="molecule type" value="Genomic_DNA"/>
</dbReference>
<organism evidence="1 2">
    <name type="scientific">Streptomyces vulcanius</name>
    <dbReference type="NCBI Taxonomy" id="1441876"/>
    <lineage>
        <taxon>Bacteria</taxon>
        <taxon>Bacillati</taxon>
        <taxon>Actinomycetota</taxon>
        <taxon>Actinomycetes</taxon>
        <taxon>Kitasatosporales</taxon>
        <taxon>Streptomycetaceae</taxon>
        <taxon>Streptomyces</taxon>
    </lineage>
</organism>
<proteinExistence type="predicted"/>
<dbReference type="RefSeq" id="WP_381186466.1">
    <property type="nucleotide sequence ID" value="NZ_JBHSFK010000061.1"/>
</dbReference>
<comment type="caution">
    <text evidence="1">The sequence shown here is derived from an EMBL/GenBank/DDBJ whole genome shotgun (WGS) entry which is preliminary data.</text>
</comment>